<dbReference type="Proteomes" id="UP000001296">
    <property type="component" value="Chromosome"/>
</dbReference>
<dbReference type="GO" id="GO:0005524">
    <property type="term" value="F:ATP binding"/>
    <property type="evidence" value="ECO:0007669"/>
    <property type="project" value="UniProtKB-UniRule"/>
</dbReference>
<comment type="similarity">
    <text evidence="1 9">Belongs to the class-II aminoacyl-tRNA synthetase family.</text>
</comment>
<evidence type="ECO:0000256" key="7">
    <source>
        <dbReference type="ARBA" id="ARBA00023146"/>
    </source>
</evidence>
<organism evidence="12 13">
    <name type="scientific">Winmispira thermophila (strain ATCC 49972 / DSM 6192 / RI 19.B1)</name>
    <name type="common">Spirochaeta thermophila</name>
    <dbReference type="NCBI Taxonomy" id="665571"/>
    <lineage>
        <taxon>Bacteria</taxon>
        <taxon>Pseudomonadati</taxon>
        <taxon>Spirochaetota</taxon>
        <taxon>Spirochaetia</taxon>
        <taxon>Winmispirales</taxon>
        <taxon>Winmispiraceae</taxon>
        <taxon>Winmispira</taxon>
    </lineage>
</organism>
<comment type="subunit">
    <text evidence="2 9">Homodimer.</text>
</comment>
<dbReference type="PROSITE" id="PS50862">
    <property type="entry name" value="AA_TRNA_LIGASE_II"/>
    <property type="match status" value="1"/>
</dbReference>
<evidence type="ECO:0000256" key="4">
    <source>
        <dbReference type="ARBA" id="ARBA00022741"/>
    </source>
</evidence>
<reference evidence="12 13" key="2">
    <citation type="journal article" date="2010" name="J. Bacteriol.">
        <title>Genome sequence of the polysaccharide-degrading, thermophilic anaerobe Spirochaeta thermophila DSM 6192.</title>
        <authorList>
            <person name="Angelov A."/>
            <person name="Liebl S."/>
            <person name="Ballschmiter M."/>
            <person name="Bomeke M."/>
            <person name="Lehmann R."/>
            <person name="Liesegang H."/>
            <person name="Daniel R."/>
            <person name="Liebl W."/>
        </authorList>
    </citation>
    <scope>NUCLEOTIDE SEQUENCE [LARGE SCALE GENOMIC DNA]</scope>
    <source>
        <strain evidence="13">ATCC 49972 / DSM 6192 / RI 19.B1</strain>
    </source>
</reference>
<dbReference type="NCBIfam" id="TIGR00442">
    <property type="entry name" value="hisS"/>
    <property type="match status" value="1"/>
</dbReference>
<feature type="binding site" evidence="10">
    <location>
        <position position="109"/>
    </location>
    <ligand>
        <name>L-histidine</name>
        <dbReference type="ChEBI" id="CHEBI:57595"/>
    </ligand>
</feature>
<dbReference type="HOGENOM" id="CLU_025113_3_0_12"/>
<evidence type="ECO:0000256" key="6">
    <source>
        <dbReference type="ARBA" id="ARBA00022917"/>
    </source>
</evidence>
<keyword evidence="6 9" id="KW-0648">Protein biosynthesis</keyword>
<protein>
    <recommendedName>
        <fullName evidence="9">Histidine--tRNA ligase</fullName>
        <ecNumber evidence="9">6.1.1.21</ecNumber>
    </recommendedName>
    <alternativeName>
        <fullName evidence="9">Histidyl-tRNA synthetase</fullName>
        <shortName evidence="9">HisRS</shortName>
    </alternativeName>
</protein>
<dbReference type="KEGG" id="sta:STHERM_c15800"/>
<dbReference type="SUPFAM" id="SSF52954">
    <property type="entry name" value="Class II aaRS ABD-related"/>
    <property type="match status" value="1"/>
</dbReference>
<feature type="domain" description="Aminoacyl-transfer RNA synthetases class-II family profile" evidence="11">
    <location>
        <begin position="1"/>
        <end position="338"/>
    </location>
</feature>
<dbReference type="EMBL" id="CP001698">
    <property type="protein sequence ID" value="ADN02520.1"/>
    <property type="molecule type" value="Genomic_DNA"/>
</dbReference>
<keyword evidence="4 9" id="KW-0547">Nucleotide-binding</keyword>
<keyword evidence="9" id="KW-0963">Cytoplasm</keyword>
<dbReference type="RefSeq" id="WP_013314359.1">
    <property type="nucleotide sequence ID" value="NC_014484.1"/>
</dbReference>
<keyword evidence="3 9" id="KW-0436">Ligase</keyword>
<reference key="1">
    <citation type="submission" date="2009-08" db="EMBL/GenBank/DDBJ databases">
        <title>The genome sequence of Spirochaeta thermophila DSM6192.</title>
        <authorList>
            <person name="Angelov A."/>
            <person name="Mientus M."/>
            <person name="Wittenberg S."/>
            <person name="Lehmann R."/>
            <person name="Liesegang H."/>
            <person name="Daniel R."/>
            <person name="Liebl W."/>
        </authorList>
    </citation>
    <scope>NUCLEOTIDE SEQUENCE</scope>
    <source>
        <strain>DSM 6192</strain>
    </source>
</reference>
<dbReference type="Pfam" id="PF13393">
    <property type="entry name" value="tRNA-synt_His"/>
    <property type="match status" value="1"/>
</dbReference>
<dbReference type="HAMAP" id="MF_00127">
    <property type="entry name" value="His_tRNA_synth"/>
    <property type="match status" value="1"/>
</dbReference>
<dbReference type="AlphaFoldDB" id="E0RN51"/>
<dbReference type="InterPro" id="IPR004154">
    <property type="entry name" value="Anticodon-bd"/>
</dbReference>
<accession>E0RN51</accession>
<dbReference type="Gene3D" id="3.30.930.10">
    <property type="entry name" value="Bira Bifunctional Protein, Domain 2"/>
    <property type="match status" value="1"/>
</dbReference>
<dbReference type="Gene3D" id="3.40.50.800">
    <property type="entry name" value="Anticodon-binding domain"/>
    <property type="match status" value="1"/>
</dbReference>
<gene>
    <name evidence="9" type="primary">hisS</name>
    <name evidence="12" type="ordered locus">STHERM_c15800</name>
</gene>
<dbReference type="GO" id="GO:0005737">
    <property type="term" value="C:cytoplasm"/>
    <property type="evidence" value="ECO:0007669"/>
    <property type="project" value="UniProtKB-SubCell"/>
</dbReference>
<dbReference type="EC" id="6.1.1.21" evidence="9"/>
<dbReference type="PIRSF" id="PIRSF001549">
    <property type="entry name" value="His-tRNA_synth"/>
    <property type="match status" value="1"/>
</dbReference>
<dbReference type="PANTHER" id="PTHR11476:SF7">
    <property type="entry name" value="HISTIDINE--TRNA LIGASE"/>
    <property type="match status" value="1"/>
</dbReference>
<sequence length="437" mass="48832">MIQPRVLKGFRDFLPDLEARKKSIVRTLEEVFTSFGYLPIDTPVLEYAEILLGKSGGETEKQVYRFTDHGGRDVALRFDLTVPFARFMAQHMAELYLPFRRYHIAKVFRGENTQRGRYREFMQCDFDIVGPDSTSADLEVLLIMQKALASLGMERFTIHLSHRGVLQDFLARLGVSEPVEVLRTVDKIRKIGREKVRETLAQLSDEERAGRILDFIAPGSEPEEALSRMEEGVGADNPHLARLKEIWAVIGELGLAGFFTIDPSITRGLDYYTGVVFETFLSDLPDIGSVCSGGRYDNLVGLYSTQSMSGVGASIGLDRLMAAMQELGMLEAIPTMAPEVLVVCMEERFLAHYHGVAAALRARGVRTEVYPQARKLGQQFSYAEKKGIPFALIMGEDEIAAGTMALKDLVARTQRVVQGLEEVVDAVEYRREGVHPS</sequence>
<feature type="binding site" evidence="10">
    <location>
        <begin position="79"/>
        <end position="81"/>
    </location>
    <ligand>
        <name>L-histidine</name>
        <dbReference type="ChEBI" id="CHEBI:57595"/>
    </ligand>
</feature>
<dbReference type="InterPro" id="IPR015807">
    <property type="entry name" value="His-tRNA-ligase"/>
</dbReference>
<dbReference type="SUPFAM" id="SSF55681">
    <property type="entry name" value="Class II aaRS and biotin synthetases"/>
    <property type="match status" value="1"/>
</dbReference>
<evidence type="ECO:0000256" key="2">
    <source>
        <dbReference type="ARBA" id="ARBA00011738"/>
    </source>
</evidence>
<dbReference type="Pfam" id="PF03129">
    <property type="entry name" value="HGTP_anticodon"/>
    <property type="match status" value="1"/>
</dbReference>
<name>E0RN51_WINT6</name>
<proteinExistence type="inferred from homology"/>
<keyword evidence="7 9" id="KW-0030">Aminoacyl-tRNA synthetase</keyword>
<dbReference type="eggNOG" id="COG0124">
    <property type="taxonomic scope" value="Bacteria"/>
</dbReference>
<dbReference type="GO" id="GO:0004821">
    <property type="term" value="F:histidine-tRNA ligase activity"/>
    <property type="evidence" value="ECO:0007669"/>
    <property type="project" value="UniProtKB-UniRule"/>
</dbReference>
<evidence type="ECO:0000259" key="11">
    <source>
        <dbReference type="PROSITE" id="PS50862"/>
    </source>
</evidence>
<evidence type="ECO:0000256" key="5">
    <source>
        <dbReference type="ARBA" id="ARBA00022840"/>
    </source>
</evidence>
<evidence type="ECO:0000256" key="10">
    <source>
        <dbReference type="PIRSR" id="PIRSR001549-1"/>
    </source>
</evidence>
<comment type="subcellular location">
    <subcellularLocation>
        <location evidence="9">Cytoplasm</location>
    </subcellularLocation>
</comment>
<comment type="catalytic activity">
    <reaction evidence="8 9">
        <text>tRNA(His) + L-histidine + ATP = L-histidyl-tRNA(His) + AMP + diphosphate + H(+)</text>
        <dbReference type="Rhea" id="RHEA:17313"/>
        <dbReference type="Rhea" id="RHEA-COMP:9665"/>
        <dbReference type="Rhea" id="RHEA-COMP:9689"/>
        <dbReference type="ChEBI" id="CHEBI:15378"/>
        <dbReference type="ChEBI" id="CHEBI:30616"/>
        <dbReference type="ChEBI" id="CHEBI:33019"/>
        <dbReference type="ChEBI" id="CHEBI:57595"/>
        <dbReference type="ChEBI" id="CHEBI:78442"/>
        <dbReference type="ChEBI" id="CHEBI:78527"/>
        <dbReference type="ChEBI" id="CHEBI:456215"/>
        <dbReference type="EC" id="6.1.1.21"/>
    </reaction>
</comment>
<dbReference type="InterPro" id="IPR004516">
    <property type="entry name" value="HisRS/HisZ"/>
</dbReference>
<dbReference type="InterPro" id="IPR041715">
    <property type="entry name" value="HisRS-like_core"/>
</dbReference>
<dbReference type="GO" id="GO:0006427">
    <property type="term" value="P:histidyl-tRNA aminoacylation"/>
    <property type="evidence" value="ECO:0007669"/>
    <property type="project" value="UniProtKB-UniRule"/>
</dbReference>
<dbReference type="InterPro" id="IPR036621">
    <property type="entry name" value="Anticodon-bd_dom_sf"/>
</dbReference>
<feature type="binding site" evidence="10">
    <location>
        <position position="127"/>
    </location>
    <ligand>
        <name>L-histidine</name>
        <dbReference type="ChEBI" id="CHEBI:57595"/>
    </ligand>
</feature>
<evidence type="ECO:0000256" key="1">
    <source>
        <dbReference type="ARBA" id="ARBA00008226"/>
    </source>
</evidence>
<evidence type="ECO:0000256" key="3">
    <source>
        <dbReference type="ARBA" id="ARBA00022598"/>
    </source>
</evidence>
<feature type="binding site" evidence="10">
    <location>
        <position position="267"/>
    </location>
    <ligand>
        <name>L-histidine</name>
        <dbReference type="ChEBI" id="CHEBI:57595"/>
    </ligand>
</feature>
<dbReference type="InterPro" id="IPR045864">
    <property type="entry name" value="aa-tRNA-synth_II/BPL/LPL"/>
</dbReference>
<evidence type="ECO:0000313" key="12">
    <source>
        <dbReference type="EMBL" id="ADN02520.1"/>
    </source>
</evidence>
<feature type="binding site" evidence="10">
    <location>
        <begin position="271"/>
        <end position="272"/>
    </location>
    <ligand>
        <name>L-histidine</name>
        <dbReference type="ChEBI" id="CHEBI:57595"/>
    </ligand>
</feature>
<dbReference type="InterPro" id="IPR033656">
    <property type="entry name" value="HisRS_anticodon"/>
</dbReference>
<dbReference type="InterPro" id="IPR006195">
    <property type="entry name" value="aa-tRNA-synth_II"/>
</dbReference>
<dbReference type="PaxDb" id="665571-STHERM_c15800"/>
<dbReference type="PANTHER" id="PTHR11476">
    <property type="entry name" value="HISTIDYL-TRNA SYNTHETASE"/>
    <property type="match status" value="1"/>
</dbReference>
<keyword evidence="5 9" id="KW-0067">ATP-binding</keyword>
<evidence type="ECO:0000256" key="9">
    <source>
        <dbReference type="HAMAP-Rule" id="MF_00127"/>
    </source>
</evidence>
<feature type="binding site" evidence="10">
    <location>
        <position position="123"/>
    </location>
    <ligand>
        <name>L-histidine</name>
        <dbReference type="ChEBI" id="CHEBI:57595"/>
    </ligand>
</feature>
<dbReference type="CDD" id="cd00859">
    <property type="entry name" value="HisRS_anticodon"/>
    <property type="match status" value="1"/>
</dbReference>
<evidence type="ECO:0000313" key="13">
    <source>
        <dbReference type="Proteomes" id="UP000001296"/>
    </source>
</evidence>
<dbReference type="CDD" id="cd00773">
    <property type="entry name" value="HisRS-like_core"/>
    <property type="match status" value="1"/>
</dbReference>
<evidence type="ECO:0000256" key="8">
    <source>
        <dbReference type="ARBA" id="ARBA00047639"/>
    </source>
</evidence>